<evidence type="ECO:0000313" key="4">
    <source>
        <dbReference type="EMBL" id="KIS04140.1"/>
    </source>
</evidence>
<dbReference type="Gene3D" id="3.90.770.10">
    <property type="entry name" value="3-hydroxy-3-methylglutaryl-coenzyme A Reductase, Chain A, domain 2"/>
    <property type="match status" value="2"/>
</dbReference>
<dbReference type="Pfam" id="PF00368">
    <property type="entry name" value="HMG-CoA_red"/>
    <property type="match status" value="1"/>
</dbReference>
<dbReference type="Gene3D" id="1.10.8.660">
    <property type="match status" value="1"/>
</dbReference>
<comment type="similarity">
    <text evidence="1 3">Belongs to the HMG-CoA reductase family.</text>
</comment>
<name>A0A0D1A8K5_9LACO</name>
<comment type="caution">
    <text evidence="4">The sequence shown here is derived from an EMBL/GenBank/DDBJ whole genome shotgun (WGS) entry which is preliminary data.</text>
</comment>
<dbReference type="RefSeq" id="WP_044009941.1">
    <property type="nucleotide sequence ID" value="NZ_AWTT01000003.1"/>
</dbReference>
<keyword evidence="3" id="KW-0520">NAD</keyword>
<keyword evidence="5" id="KW-1185">Reference proteome</keyword>
<evidence type="ECO:0000256" key="3">
    <source>
        <dbReference type="RuleBase" id="RU361219"/>
    </source>
</evidence>
<dbReference type="GO" id="GO:0004420">
    <property type="term" value="F:hydroxymethylglutaryl-CoA reductase (NADPH) activity"/>
    <property type="evidence" value="ECO:0007669"/>
    <property type="project" value="InterPro"/>
</dbReference>
<dbReference type="OrthoDB" id="9764892at2"/>
<dbReference type="InterPro" id="IPR009023">
    <property type="entry name" value="HMG_CoA_Rdtase_NAD(P)-bd_sf"/>
</dbReference>
<reference evidence="4 5" key="1">
    <citation type="submission" date="2013-08" db="EMBL/GenBank/DDBJ databases">
        <title>Lactobacillus wasatchii sp. WDC04, a late gas producing bacteria isolated from aged chedder cheese.</title>
        <authorList>
            <person name="Oberg C.J."/>
            <person name="Culumber M."/>
            <person name="McMahon D.J."/>
            <person name="Broadbent J.R."/>
            <person name="Oberg T.S."/>
            <person name="Ortaki F."/>
        </authorList>
    </citation>
    <scope>NUCLEOTIDE SEQUENCE [LARGE SCALE GENOMIC DNA]</scope>
    <source>
        <strain evidence="4 5">WDC04</strain>
    </source>
</reference>
<comment type="pathway">
    <text evidence="3">Metabolic intermediate metabolism; (R)-mevalonate degradation; (S)-3-hydroxy-3-methylglutaryl-CoA from (R)-mevalonate: step 1/1.</text>
</comment>
<dbReference type="PROSITE" id="PS50065">
    <property type="entry name" value="HMG_COA_REDUCTASE_4"/>
    <property type="match status" value="1"/>
</dbReference>
<dbReference type="InterPro" id="IPR009029">
    <property type="entry name" value="HMG_CoA_Rdtase_sub-bd_dom_sf"/>
</dbReference>
<dbReference type="SUPFAM" id="SSF55035">
    <property type="entry name" value="NAD-binding domain of HMG-CoA reductase"/>
    <property type="match status" value="1"/>
</dbReference>
<dbReference type="PRINTS" id="PR00071">
    <property type="entry name" value="HMGCOARDTASE"/>
</dbReference>
<dbReference type="InterPro" id="IPR004553">
    <property type="entry name" value="HMG_CoA_Rdtase_bac-typ"/>
</dbReference>
<dbReference type="PANTHER" id="PTHR10572:SF24">
    <property type="entry name" value="3-HYDROXY-3-METHYLGLUTARYL-COENZYME A REDUCTASE"/>
    <property type="match status" value="1"/>
</dbReference>
<protein>
    <recommendedName>
        <fullName evidence="3">3-hydroxy-3-methylglutaryl coenzyme A reductase</fullName>
        <shortName evidence="3">HMG-CoA reductase</shortName>
        <ecNumber evidence="3">1.1.1.88</ecNumber>
    </recommendedName>
</protein>
<sequence>MEDWQHGFYKLKRAKRQQLIAQQFDLSKKQEELLDTQQDPINEQMVENYLTSFHLPQGLAVNLVVDHQSYVVPMVTEEPSVIAAASNGAKLVAANGGFKVSQSRAMRTGQIVLTGISDFNKTSEWLTQRENQILSIANQAKPSMQRHGGGATKVTMRLLKNGWLSVDLLIDTAAAMGANTINTMCEAVGEWLTTQHFHVLTAILSNLATDSLQTASCTIDVADLASTTSSGPEVAQKIAQLSDLAQLDPYRATTHNKGIMNGIDAVLIATGNDWRAIESGAHAYAASDGNYKGLSTWSVAGTKLIGSLTLPLPVGIVGGSIDIVGLVQLNQQIMKIKSAQQLAQIIASIGLAQNLAAMKALATDGIQAGHMQLQYRALALSIGATTAEIETLIAKLNQLPHVDRQSARTALKQLRKESPHGKN</sequence>
<dbReference type="PATRIC" id="fig|1335616.4.peg.202"/>
<dbReference type="AlphaFoldDB" id="A0A0D1A8K5"/>
<dbReference type="CDD" id="cd00644">
    <property type="entry name" value="HMG-CoA_reductase_classII"/>
    <property type="match status" value="1"/>
</dbReference>
<gene>
    <name evidence="4" type="primary">mvaA</name>
    <name evidence="4" type="ORF">WDC_0203</name>
</gene>
<dbReference type="GO" id="GO:0140643">
    <property type="term" value="F:hydroxymethylglutaryl-CoA reductase (NADH) activity"/>
    <property type="evidence" value="ECO:0007669"/>
    <property type="project" value="UniProtKB-EC"/>
</dbReference>
<dbReference type="InterPro" id="IPR002202">
    <property type="entry name" value="HMG_CoA_Rdtase"/>
</dbReference>
<proteinExistence type="inferred from homology"/>
<evidence type="ECO:0000256" key="2">
    <source>
        <dbReference type="ARBA" id="ARBA00023002"/>
    </source>
</evidence>
<dbReference type="NCBIfam" id="TIGR00532">
    <property type="entry name" value="HMG_CoA_R_NAD"/>
    <property type="match status" value="1"/>
</dbReference>
<dbReference type="GO" id="GO:0015936">
    <property type="term" value="P:coenzyme A metabolic process"/>
    <property type="evidence" value="ECO:0007669"/>
    <property type="project" value="InterPro"/>
</dbReference>
<dbReference type="InterPro" id="IPR023074">
    <property type="entry name" value="HMG_CoA_Rdtase_cat_sf"/>
</dbReference>
<evidence type="ECO:0000313" key="5">
    <source>
        <dbReference type="Proteomes" id="UP000032279"/>
    </source>
</evidence>
<keyword evidence="2 3" id="KW-0560">Oxidoreductase</keyword>
<dbReference type="STRING" id="1335616.WDC_0203"/>
<dbReference type="Proteomes" id="UP000032279">
    <property type="component" value="Unassembled WGS sequence"/>
</dbReference>
<dbReference type="PANTHER" id="PTHR10572">
    <property type="entry name" value="3-HYDROXY-3-METHYLGLUTARYL-COENZYME A REDUCTASE"/>
    <property type="match status" value="1"/>
</dbReference>
<dbReference type="SUPFAM" id="SSF56542">
    <property type="entry name" value="Substrate-binding domain of HMG-CoA reductase"/>
    <property type="match status" value="1"/>
</dbReference>
<organism evidence="4 5">
    <name type="scientific">Paucilactobacillus wasatchensis</name>
    <dbReference type="NCBI Taxonomy" id="1335616"/>
    <lineage>
        <taxon>Bacteria</taxon>
        <taxon>Bacillati</taxon>
        <taxon>Bacillota</taxon>
        <taxon>Bacilli</taxon>
        <taxon>Lactobacillales</taxon>
        <taxon>Lactobacillaceae</taxon>
        <taxon>Paucilactobacillus</taxon>
    </lineage>
</organism>
<accession>A0A0D1A8K5</accession>
<evidence type="ECO:0000256" key="1">
    <source>
        <dbReference type="ARBA" id="ARBA00007661"/>
    </source>
</evidence>
<comment type="catalytic activity">
    <reaction evidence="3">
        <text>(R)-mevalonate + 2 NAD(+) + CoA = (3S)-3-hydroxy-3-methylglutaryl-CoA + 2 NADH + 2 H(+)</text>
        <dbReference type="Rhea" id="RHEA:14833"/>
        <dbReference type="ChEBI" id="CHEBI:15378"/>
        <dbReference type="ChEBI" id="CHEBI:36464"/>
        <dbReference type="ChEBI" id="CHEBI:43074"/>
        <dbReference type="ChEBI" id="CHEBI:57287"/>
        <dbReference type="ChEBI" id="CHEBI:57540"/>
        <dbReference type="ChEBI" id="CHEBI:57945"/>
        <dbReference type="EC" id="1.1.1.88"/>
    </reaction>
</comment>
<dbReference type="EC" id="1.1.1.88" evidence="3"/>
<dbReference type="UniPathway" id="UPA00257">
    <property type="reaction ID" value="UER00367"/>
</dbReference>
<dbReference type="EMBL" id="AWTT01000003">
    <property type="protein sequence ID" value="KIS04140.1"/>
    <property type="molecule type" value="Genomic_DNA"/>
</dbReference>